<dbReference type="RefSeq" id="WP_235703563.1">
    <property type="nucleotide sequence ID" value="NZ_JAKGBZ010000009.1"/>
</dbReference>
<dbReference type="InterPro" id="IPR018357">
    <property type="entry name" value="Hexapep_transf_CS"/>
</dbReference>
<gene>
    <name evidence="8 10" type="primary">lpxA</name>
    <name evidence="10" type="ORF">L2A60_06470</name>
</gene>
<evidence type="ECO:0000256" key="8">
    <source>
        <dbReference type="HAMAP-Rule" id="MF_00387"/>
    </source>
</evidence>
<dbReference type="EC" id="2.3.1.129" evidence="8"/>
<dbReference type="PANTHER" id="PTHR43480:SF1">
    <property type="entry name" value="ACYL-[ACYL-CARRIER-PROTEIN]--UDP-N-ACETYLGLUCOSAMINE O-ACYLTRANSFERASE, MITOCHONDRIAL-RELATED"/>
    <property type="match status" value="1"/>
</dbReference>
<evidence type="ECO:0000256" key="4">
    <source>
        <dbReference type="ARBA" id="ARBA00022679"/>
    </source>
</evidence>
<dbReference type="InterPro" id="IPR001451">
    <property type="entry name" value="Hexapep"/>
</dbReference>
<dbReference type="Gene3D" id="1.20.1180.10">
    <property type="entry name" value="Udp N-acetylglucosamine O-acyltransferase, C-terminal domain"/>
    <property type="match status" value="1"/>
</dbReference>
<organism evidence="10 11">
    <name type="scientific">Acidiphilium iwatense</name>
    <dbReference type="NCBI Taxonomy" id="768198"/>
    <lineage>
        <taxon>Bacteria</taxon>
        <taxon>Pseudomonadati</taxon>
        <taxon>Pseudomonadota</taxon>
        <taxon>Alphaproteobacteria</taxon>
        <taxon>Acetobacterales</taxon>
        <taxon>Acidocellaceae</taxon>
        <taxon>Acidiphilium</taxon>
    </lineage>
</organism>
<dbReference type="EMBL" id="JAKGBZ010000009">
    <property type="protein sequence ID" value="MCF3946327.1"/>
    <property type="molecule type" value="Genomic_DNA"/>
</dbReference>
<keyword evidence="3 8" id="KW-0441">Lipid A biosynthesis</keyword>
<keyword evidence="2 8" id="KW-0444">Lipid biosynthesis</keyword>
<evidence type="ECO:0000313" key="11">
    <source>
        <dbReference type="Proteomes" id="UP001521209"/>
    </source>
</evidence>
<evidence type="ECO:0000256" key="1">
    <source>
        <dbReference type="ARBA" id="ARBA00022490"/>
    </source>
</evidence>
<proteinExistence type="inferred from homology"/>
<dbReference type="CDD" id="cd03351">
    <property type="entry name" value="LbH_UDP-GlcNAc_AT"/>
    <property type="match status" value="1"/>
</dbReference>
<keyword evidence="11" id="KW-1185">Reference proteome</keyword>
<comment type="catalytic activity">
    <reaction evidence="8">
        <text>a (3R)-hydroxyacyl-[ACP] + UDP-N-acetyl-alpha-D-glucosamine = a UDP-3-O-[(3R)-3-hydroxyacyl]-N-acetyl-alpha-D-glucosamine + holo-[ACP]</text>
        <dbReference type="Rhea" id="RHEA:67812"/>
        <dbReference type="Rhea" id="RHEA-COMP:9685"/>
        <dbReference type="Rhea" id="RHEA-COMP:9945"/>
        <dbReference type="ChEBI" id="CHEBI:57705"/>
        <dbReference type="ChEBI" id="CHEBI:64479"/>
        <dbReference type="ChEBI" id="CHEBI:78827"/>
        <dbReference type="ChEBI" id="CHEBI:173225"/>
        <dbReference type="EC" id="2.3.1.129"/>
    </reaction>
</comment>
<evidence type="ECO:0000313" key="10">
    <source>
        <dbReference type="EMBL" id="MCF3946327.1"/>
    </source>
</evidence>
<keyword evidence="5 8" id="KW-0677">Repeat</keyword>
<dbReference type="Gene3D" id="2.160.10.10">
    <property type="entry name" value="Hexapeptide repeat proteins"/>
    <property type="match status" value="1"/>
</dbReference>
<comment type="subcellular location">
    <subcellularLocation>
        <location evidence="8">Cytoplasm</location>
    </subcellularLocation>
</comment>
<protein>
    <recommendedName>
        <fullName evidence="8">Acyl-[acyl-carrier-protein]--UDP-N-acetylglucosamine O-acyltransferase</fullName>
        <shortName evidence="8">UDP-N-acetylglucosamine acyltransferase</shortName>
        <ecNumber evidence="8">2.3.1.129</ecNumber>
    </recommendedName>
</protein>
<comment type="subunit">
    <text evidence="8">Homotrimer.</text>
</comment>
<keyword evidence="7 8" id="KW-0012">Acyltransferase</keyword>
<dbReference type="Pfam" id="PF13720">
    <property type="entry name" value="Acetyltransf_11"/>
    <property type="match status" value="1"/>
</dbReference>
<dbReference type="GO" id="GO:0008780">
    <property type="term" value="F:acyl-[acyl-carrier-protein]-UDP-N-acetylglucosamine O-acyltransferase activity"/>
    <property type="evidence" value="ECO:0007669"/>
    <property type="project" value="UniProtKB-EC"/>
</dbReference>
<dbReference type="PIRSF" id="PIRSF000456">
    <property type="entry name" value="UDP-GlcNAc_acltr"/>
    <property type="match status" value="1"/>
</dbReference>
<evidence type="ECO:0000256" key="2">
    <source>
        <dbReference type="ARBA" id="ARBA00022516"/>
    </source>
</evidence>
<evidence type="ECO:0000256" key="7">
    <source>
        <dbReference type="ARBA" id="ARBA00023315"/>
    </source>
</evidence>
<evidence type="ECO:0000256" key="6">
    <source>
        <dbReference type="ARBA" id="ARBA00023098"/>
    </source>
</evidence>
<dbReference type="InterPro" id="IPR011004">
    <property type="entry name" value="Trimer_LpxA-like_sf"/>
</dbReference>
<name>A0ABS9DUF7_9PROT</name>
<evidence type="ECO:0000256" key="5">
    <source>
        <dbReference type="ARBA" id="ARBA00022737"/>
    </source>
</evidence>
<dbReference type="NCBIfam" id="NF003657">
    <property type="entry name" value="PRK05289.1"/>
    <property type="match status" value="1"/>
</dbReference>
<dbReference type="InterPro" id="IPR029098">
    <property type="entry name" value="Acetyltransf_C"/>
</dbReference>
<keyword evidence="6 8" id="KW-0443">Lipid metabolism</keyword>
<dbReference type="SUPFAM" id="SSF51161">
    <property type="entry name" value="Trimeric LpxA-like enzymes"/>
    <property type="match status" value="1"/>
</dbReference>
<feature type="domain" description="UDP N-acetylglucosamine O-acyltransferase C-terminal" evidence="9">
    <location>
        <begin position="174"/>
        <end position="256"/>
    </location>
</feature>
<comment type="caution">
    <text evidence="10">The sequence shown here is derived from an EMBL/GenBank/DDBJ whole genome shotgun (WGS) entry which is preliminary data.</text>
</comment>
<dbReference type="Pfam" id="PF00132">
    <property type="entry name" value="Hexapep"/>
    <property type="match status" value="1"/>
</dbReference>
<reference evidence="10 11" key="1">
    <citation type="submission" date="2022-01" db="EMBL/GenBank/DDBJ databases">
        <authorList>
            <person name="Won M."/>
            <person name="Kim S.-J."/>
            <person name="Kwon S.-W."/>
        </authorList>
    </citation>
    <scope>NUCLEOTIDE SEQUENCE [LARGE SCALE GENOMIC DNA]</scope>
    <source>
        <strain evidence="10 11">KCTC 23505</strain>
    </source>
</reference>
<dbReference type="PROSITE" id="PS00101">
    <property type="entry name" value="HEXAPEP_TRANSFERASES"/>
    <property type="match status" value="2"/>
</dbReference>
<dbReference type="InterPro" id="IPR010137">
    <property type="entry name" value="Lipid_A_LpxA"/>
</dbReference>
<dbReference type="HAMAP" id="MF_00387">
    <property type="entry name" value="LpxA"/>
    <property type="match status" value="1"/>
</dbReference>
<comment type="function">
    <text evidence="8">Involved in the biosynthesis of lipid A, a phosphorylated glycolipid that anchors the lipopolysaccharide to the outer membrane of the cell.</text>
</comment>
<dbReference type="NCBIfam" id="TIGR01852">
    <property type="entry name" value="lipid_A_lpxA"/>
    <property type="match status" value="1"/>
</dbReference>
<comment type="pathway">
    <text evidence="8">Glycolipid biosynthesis; lipid IV(A) biosynthesis; lipid IV(A) from (3R)-3-hydroxytetradecanoyl-[acyl-carrier-protein] and UDP-N-acetyl-alpha-D-glucosamine: step 1/6.</text>
</comment>
<evidence type="ECO:0000256" key="3">
    <source>
        <dbReference type="ARBA" id="ARBA00022556"/>
    </source>
</evidence>
<keyword evidence="4 8" id="KW-0808">Transferase</keyword>
<sequence length="268" mass="28159">MIHPSSVIAPGARLGAGVRVGPFCTIGPDAVLEDGVDLVSHVVVDGRTRIGAGTKIYPFATIGLAPQDLKYQGEDTATEIGPRCTIREHCTIHRGTVTGSGITRLGAGCLLMAVVHVAHDCAIGDNVVIANNVVMGGHVEIADQAIIGGSTAIHQFARIGTGAMVGGASGVEADVIPYGSVIGNRARLHGLNIIGLRRRGLDKTAQHRLRTAYRILFQSDGNFADRVEQVRSAAGDDPYIATILAFIDAPSKRGLIRHTTRHADDPET</sequence>
<dbReference type="InterPro" id="IPR037157">
    <property type="entry name" value="Acetyltransf_C_sf"/>
</dbReference>
<comment type="similarity">
    <text evidence="8">Belongs to the transferase hexapeptide repeat family. LpxA subfamily.</text>
</comment>
<dbReference type="Proteomes" id="UP001521209">
    <property type="component" value="Unassembled WGS sequence"/>
</dbReference>
<accession>A0ABS9DUF7</accession>
<dbReference type="PANTHER" id="PTHR43480">
    <property type="entry name" value="ACYL-[ACYL-CARRIER-PROTEIN]--UDP-N-ACETYLGLUCOSAMINE O-ACYLTRANSFERASE"/>
    <property type="match status" value="1"/>
</dbReference>
<keyword evidence="1 8" id="KW-0963">Cytoplasm</keyword>
<evidence type="ECO:0000259" key="9">
    <source>
        <dbReference type="Pfam" id="PF13720"/>
    </source>
</evidence>